<dbReference type="EMBL" id="KV927445">
    <property type="protein sequence ID" value="PIO32943.1"/>
    <property type="molecule type" value="Genomic_DNA"/>
</dbReference>
<dbReference type="PANTHER" id="PTHR21529:SF4">
    <property type="entry name" value="TPR AND ANKYRIN REPEAT-CONTAINING PROTEIN 1"/>
    <property type="match status" value="1"/>
</dbReference>
<sequence>MAALLLCNGGDPQSLCRVKGDNPLHTAVSIALSNKDSDGILMLEYLLNLYSSDPANYSHLDPNIQDKDGDTVMHKVFQNNNPKQYRKIMDLLAKFDIKLTINNKQGRDAKYRIKNTDPRFIAWNEVRKKFKQTSTVSKPGKANVNNTPAKIQAKPSSVAPLPCKPVCNRSVMTNQSSLSEQVELPTEVIENTKYPLTPKEHLVQTIRKLITCLDLSKAQSLFGTLKQQTAEPPPEVKSTELPVAGINSCGESESLHDSSYMEINGETEQIPEHDNNGEELNGEQLQDIDLSNVDFNTMSWEIECSPEALKKLGSKAVPLYMKNKIILSIQKLGNGEWTRSLNKQLKLNNSIKLFEVKLDKGARLLWELAIDFSPRCSEEPEKILATEFVSQKSGRIYTEMIRIWDIVLDHCKLNHAIEGICSAYNRGLSCILRKKLKGITKDQILPNTKKRIPRYFVEDTEVESNTENIPDYFPPASAAETEYNIMKFHSFSTDMVHNILSNMNSRVEYPFRVGELEYAVIDLNPKPMEAIILIGRSGTGKTTCCLYRLWKKFHSYWERAELVGGPWLVKQTWQRKPYNENTEGEIVEDEDREQELSDSTDEENASADLENLETEFTSDDEEDQKLEHYH</sequence>
<proteinExistence type="predicted"/>
<dbReference type="InterPro" id="IPR036770">
    <property type="entry name" value="Ankyrin_rpt-contain_sf"/>
</dbReference>
<feature type="compositionally biased region" description="Acidic residues" evidence="1">
    <location>
        <begin position="582"/>
        <end position="624"/>
    </location>
</feature>
<dbReference type="AlphaFoldDB" id="A0A2G9S0D9"/>
<dbReference type="OrthoDB" id="3156807at2759"/>
<feature type="non-terminal residue" evidence="2">
    <location>
        <position position="630"/>
    </location>
</feature>
<reference evidence="3" key="1">
    <citation type="journal article" date="2017" name="Nat. Commun.">
        <title>The North American bullfrog draft genome provides insight into hormonal regulation of long noncoding RNA.</title>
        <authorList>
            <person name="Hammond S.A."/>
            <person name="Warren R.L."/>
            <person name="Vandervalk B.P."/>
            <person name="Kucuk E."/>
            <person name="Khan H."/>
            <person name="Gibb E.A."/>
            <person name="Pandoh P."/>
            <person name="Kirk H."/>
            <person name="Zhao Y."/>
            <person name="Jones M."/>
            <person name="Mungall A.J."/>
            <person name="Coope R."/>
            <person name="Pleasance S."/>
            <person name="Moore R.A."/>
            <person name="Holt R.A."/>
            <person name="Round J.M."/>
            <person name="Ohora S."/>
            <person name="Walle B.V."/>
            <person name="Veldhoen N."/>
            <person name="Helbing C.C."/>
            <person name="Birol I."/>
        </authorList>
    </citation>
    <scope>NUCLEOTIDE SEQUENCE [LARGE SCALE GENOMIC DNA]</scope>
</reference>
<evidence type="ECO:0000256" key="1">
    <source>
        <dbReference type="SAM" id="MobiDB-lite"/>
    </source>
</evidence>
<evidence type="ECO:0000313" key="3">
    <source>
        <dbReference type="Proteomes" id="UP000228934"/>
    </source>
</evidence>
<accession>A0A2G9S0D9</accession>
<evidence type="ECO:0000313" key="2">
    <source>
        <dbReference type="EMBL" id="PIO32943.1"/>
    </source>
</evidence>
<dbReference type="PANTHER" id="PTHR21529">
    <property type="entry name" value="MAMMARY TURMOR VIRUS RECEPTOR HOMOLOG 1, 2 MTVR1, 2"/>
    <property type="match status" value="1"/>
</dbReference>
<gene>
    <name evidence="2" type="ORF">AB205_0023230</name>
</gene>
<dbReference type="Proteomes" id="UP000228934">
    <property type="component" value="Unassembled WGS sequence"/>
</dbReference>
<protein>
    <submittedName>
        <fullName evidence="2">Uncharacterized protein</fullName>
    </submittedName>
</protein>
<name>A0A2G9S0D9_AQUCT</name>
<feature type="region of interest" description="Disordered" evidence="1">
    <location>
        <begin position="580"/>
        <end position="630"/>
    </location>
</feature>
<dbReference type="Gene3D" id="1.25.40.20">
    <property type="entry name" value="Ankyrin repeat-containing domain"/>
    <property type="match status" value="1"/>
</dbReference>
<organism evidence="2 3">
    <name type="scientific">Aquarana catesbeiana</name>
    <name type="common">American bullfrog</name>
    <name type="synonym">Rana catesbeiana</name>
    <dbReference type="NCBI Taxonomy" id="8400"/>
    <lineage>
        <taxon>Eukaryota</taxon>
        <taxon>Metazoa</taxon>
        <taxon>Chordata</taxon>
        <taxon>Craniata</taxon>
        <taxon>Vertebrata</taxon>
        <taxon>Euteleostomi</taxon>
        <taxon>Amphibia</taxon>
        <taxon>Batrachia</taxon>
        <taxon>Anura</taxon>
        <taxon>Neobatrachia</taxon>
        <taxon>Ranoidea</taxon>
        <taxon>Ranidae</taxon>
        <taxon>Aquarana</taxon>
    </lineage>
</organism>
<dbReference type="InterPro" id="IPR039904">
    <property type="entry name" value="TRANK1"/>
</dbReference>
<dbReference type="SUPFAM" id="SSF48403">
    <property type="entry name" value="Ankyrin repeat"/>
    <property type="match status" value="1"/>
</dbReference>
<keyword evidence="3" id="KW-1185">Reference proteome</keyword>